<evidence type="ECO:0000256" key="3">
    <source>
        <dbReference type="ARBA" id="ARBA00004613"/>
    </source>
</evidence>
<feature type="domain" description="Peptidase M9 collagenase N-terminal" evidence="15">
    <location>
        <begin position="93"/>
        <end position="274"/>
    </location>
</feature>
<dbReference type="Gene3D" id="2.60.120.380">
    <property type="match status" value="1"/>
</dbReference>
<keyword evidence="9" id="KW-0378">Hydrolase</keyword>
<feature type="domain" description="Peptidase C-terminal archaeal/bacterial" evidence="14">
    <location>
        <begin position="699"/>
        <end position="764"/>
    </location>
</feature>
<dbReference type="Pfam" id="PF04151">
    <property type="entry name" value="PPC"/>
    <property type="match status" value="1"/>
</dbReference>
<evidence type="ECO:0000256" key="10">
    <source>
        <dbReference type="ARBA" id="ARBA00022833"/>
    </source>
</evidence>
<keyword evidence="10" id="KW-0862">Zinc</keyword>
<feature type="chain" id="PRO_5045386415" description="microbial collagenase" evidence="13">
    <location>
        <begin position="27"/>
        <end position="782"/>
    </location>
</feature>
<organism evidence="16 17">
    <name type="scientific">Tahibacter amnicola</name>
    <dbReference type="NCBI Taxonomy" id="2976241"/>
    <lineage>
        <taxon>Bacteria</taxon>
        <taxon>Pseudomonadati</taxon>
        <taxon>Pseudomonadota</taxon>
        <taxon>Gammaproteobacteria</taxon>
        <taxon>Lysobacterales</taxon>
        <taxon>Rhodanobacteraceae</taxon>
        <taxon>Tahibacter</taxon>
    </lineage>
</organism>
<keyword evidence="11" id="KW-0482">Metalloprotease</keyword>
<dbReference type="InterPro" id="IPR007280">
    <property type="entry name" value="Peptidase_C_arc/bac"/>
</dbReference>
<evidence type="ECO:0000259" key="15">
    <source>
        <dbReference type="Pfam" id="PF08453"/>
    </source>
</evidence>
<dbReference type="EMBL" id="CP104694">
    <property type="protein sequence ID" value="UXI70566.1"/>
    <property type="molecule type" value="Genomic_DNA"/>
</dbReference>
<dbReference type="InterPro" id="IPR002169">
    <property type="entry name" value="Peptidase_M9A/M9B"/>
</dbReference>
<dbReference type="RefSeq" id="WP_261697513.1">
    <property type="nucleotide sequence ID" value="NZ_CP104694.1"/>
</dbReference>
<dbReference type="PANTHER" id="PTHR13062">
    <property type="entry name" value="COLLAGENASE"/>
    <property type="match status" value="1"/>
</dbReference>
<comment type="subcellular location">
    <subcellularLocation>
        <location evidence="3">Secreted</location>
    </subcellularLocation>
</comment>
<sequence>MSLLRLLPLHLSTAILAAAISGSASATPRVTWIPPVGAEITVSHLGTHRPGAERPPMNDPRKTDIDYDLADPVIVLSRSPEADARAGRAPQACNAADFANASDAALLTLVKAADVEDCLNGLFKVTGAQAGQIFGEAKMRTVANELINSAWFYPGDNSQKTLQLILFLRAGYYVQDNQTAYVGTYGSSLASSVRHALDLFVNNTHFLDVTEVHGDVLSEFVTLIDSAQESARHIGSFRRLLNNYGAAHREIESMQTATNNVFRALFRAHQFSDFRAAMAADTSLLTALSSFVSNNAIDIDTGLEYLVVNASRELTRFVNGQNYSGTTQSTARQFVKAILARYPMTGYGGRLWAATAGNAEFYDASNCAYYNICNFRTTLEPLVLPTRHPCSATLVLRAQNLTPQQIQQTCSSVGTEEGFFHQKMATGNVPIAGDQNSKLEMLVFDSKADYAAYAEVLFDIAVDNGGIYIEGDPTRPGNQARFYAYERGTPGTSSWQIWNLAHEYIHYLDGRFNMKGGFCDAPTGGACDYGNTQVGPRTSAVWYIEGIAEYLSYSFRNLTNTDAMDQAISRQFSLSELFTTQYSTDFARTYQWGYLASRFMYEHRRQQFDQMIQHFRAGRYEPEYRNWLTAIGTSYNADFRGWVSCFVSSMGNPVNCVPDRIFKGGFEPPPPLPECDDDDERVLANGCRRSNLSATTNSRSFFIWVPSGVPKLTIRMAGGTGNADMYIKAGGWPDQTTYDYRPFLPGNDETVTVNNPASGVYWYIWVLPRAPYTGMEISARFN</sequence>
<keyword evidence="6" id="KW-0645">Protease</keyword>
<dbReference type="EC" id="3.4.24.3" evidence="4"/>
<accession>A0ABY6BKM7</accession>
<gene>
    <name evidence="16" type="ORF">N4264_13270</name>
</gene>
<keyword evidence="17" id="KW-1185">Reference proteome</keyword>
<dbReference type="Gene3D" id="3.40.30.160">
    <property type="entry name" value="Collagenase ColT, N-terminal domain"/>
    <property type="match status" value="1"/>
</dbReference>
<keyword evidence="5" id="KW-0964">Secreted</keyword>
<dbReference type="Pfam" id="PF08453">
    <property type="entry name" value="Peptidase_M9_N"/>
    <property type="match status" value="1"/>
</dbReference>
<evidence type="ECO:0000256" key="9">
    <source>
        <dbReference type="ARBA" id="ARBA00022801"/>
    </source>
</evidence>
<protein>
    <recommendedName>
        <fullName evidence="4">microbial collagenase</fullName>
        <ecNumber evidence="4">3.4.24.3</ecNumber>
    </recommendedName>
</protein>
<comment type="catalytic activity">
    <reaction evidence="1">
        <text>Digestion of native collagen in the triple helical region at Xaa-|-Gly bonds. With synthetic peptides, a preference is shown for Gly at P3 and P1', Pro and Ala at P2 and P2', and hydroxyproline, Ala or Arg at P3'.</text>
        <dbReference type="EC" id="3.4.24.3"/>
    </reaction>
</comment>
<evidence type="ECO:0000256" key="7">
    <source>
        <dbReference type="ARBA" id="ARBA00022723"/>
    </source>
</evidence>
<evidence type="ECO:0000259" key="14">
    <source>
        <dbReference type="Pfam" id="PF04151"/>
    </source>
</evidence>
<evidence type="ECO:0000313" key="16">
    <source>
        <dbReference type="EMBL" id="UXI70566.1"/>
    </source>
</evidence>
<keyword evidence="8 13" id="KW-0732">Signal</keyword>
<evidence type="ECO:0000256" key="5">
    <source>
        <dbReference type="ARBA" id="ARBA00022525"/>
    </source>
</evidence>
<evidence type="ECO:0000256" key="1">
    <source>
        <dbReference type="ARBA" id="ARBA00000424"/>
    </source>
</evidence>
<dbReference type="Pfam" id="PF01752">
    <property type="entry name" value="Peptidase_M9"/>
    <property type="match status" value="1"/>
</dbReference>
<dbReference type="InterPro" id="IPR013661">
    <property type="entry name" value="Peptidase_M9_N_dom"/>
</dbReference>
<evidence type="ECO:0000256" key="8">
    <source>
        <dbReference type="ARBA" id="ARBA00022729"/>
    </source>
</evidence>
<evidence type="ECO:0000256" key="2">
    <source>
        <dbReference type="ARBA" id="ARBA00001947"/>
    </source>
</evidence>
<keyword evidence="7" id="KW-0479">Metal-binding</keyword>
<comment type="cofactor">
    <cofactor evidence="2">
        <name>Zn(2+)</name>
        <dbReference type="ChEBI" id="CHEBI:29105"/>
    </cofactor>
</comment>
<dbReference type="PRINTS" id="PR00931">
    <property type="entry name" value="MICOLLPTASE"/>
</dbReference>
<evidence type="ECO:0000256" key="12">
    <source>
        <dbReference type="ARBA" id="ARBA00023145"/>
    </source>
</evidence>
<proteinExistence type="predicted"/>
<dbReference type="Proteomes" id="UP001064632">
    <property type="component" value="Chromosome"/>
</dbReference>
<name>A0ABY6BKM7_9GAMM</name>
<dbReference type="Gene3D" id="1.10.390.20">
    <property type="match status" value="1"/>
</dbReference>
<evidence type="ECO:0000256" key="4">
    <source>
        <dbReference type="ARBA" id="ARBA00012653"/>
    </source>
</evidence>
<evidence type="ECO:0000256" key="6">
    <source>
        <dbReference type="ARBA" id="ARBA00022670"/>
    </source>
</evidence>
<keyword evidence="12" id="KW-0865">Zymogen</keyword>
<dbReference type="PANTHER" id="PTHR13062:SF9">
    <property type="entry name" value="MICROBIAL COLLAGENASE"/>
    <property type="match status" value="1"/>
</dbReference>
<evidence type="ECO:0000313" key="17">
    <source>
        <dbReference type="Proteomes" id="UP001064632"/>
    </source>
</evidence>
<evidence type="ECO:0000256" key="11">
    <source>
        <dbReference type="ARBA" id="ARBA00023049"/>
    </source>
</evidence>
<feature type="signal peptide" evidence="13">
    <location>
        <begin position="1"/>
        <end position="26"/>
    </location>
</feature>
<evidence type="ECO:0000256" key="13">
    <source>
        <dbReference type="SAM" id="SignalP"/>
    </source>
</evidence>
<reference evidence="16" key="1">
    <citation type="submission" date="2022-09" db="EMBL/GenBank/DDBJ databases">
        <title>Tahibacter sp. nov., isolated from a fresh water.</title>
        <authorList>
            <person name="Baek J.H."/>
            <person name="Lee J.K."/>
            <person name="Kim J.M."/>
            <person name="Jeon C.O."/>
        </authorList>
    </citation>
    <scope>NUCLEOTIDE SEQUENCE</scope>
    <source>
        <strain evidence="16">W38</strain>
    </source>
</reference>